<dbReference type="EMBL" id="FRAE01000026">
    <property type="protein sequence ID" value="SHJ99877.1"/>
    <property type="molecule type" value="Genomic_DNA"/>
</dbReference>
<gene>
    <name evidence="2" type="ORF">SAMN02744037_01383</name>
</gene>
<evidence type="ECO:0000313" key="3">
    <source>
        <dbReference type="Proteomes" id="UP000242497"/>
    </source>
</evidence>
<proteinExistence type="predicted"/>
<dbReference type="STRING" id="1123349.SAMN02744037_01383"/>
<dbReference type="InterPro" id="IPR006750">
    <property type="entry name" value="YdcZ"/>
</dbReference>
<feature type="transmembrane region" description="Helical" evidence="1">
    <location>
        <begin position="94"/>
        <end position="114"/>
    </location>
</feature>
<keyword evidence="1" id="KW-1133">Transmembrane helix</keyword>
<sequence>MYIFIAFLSGILVILSMILNSHLSSKIGVFKSCRMNFLTGLIVIYLIIFVTKGPSKNIIYDLPNYPFWIYLGGAIGVIIVSISNIVILKIPTIYSTLIIFIGQLFTGIFIDYVLFKNFSLGKLIGGLLIISGLIYNFKIDTKKEENAF</sequence>
<dbReference type="Pfam" id="PF04657">
    <property type="entry name" value="DMT_YdcZ"/>
    <property type="match status" value="1"/>
</dbReference>
<accession>A0A1M6NVU1</accession>
<dbReference type="RefSeq" id="WP_242939092.1">
    <property type="nucleotide sequence ID" value="NZ_FRAE01000026.1"/>
</dbReference>
<dbReference type="AlphaFoldDB" id="A0A1M6NVU1"/>
<keyword evidence="3" id="KW-1185">Reference proteome</keyword>
<name>A0A1M6NVU1_9FIRM</name>
<evidence type="ECO:0000313" key="2">
    <source>
        <dbReference type="EMBL" id="SHJ99877.1"/>
    </source>
</evidence>
<feature type="transmembrane region" description="Helical" evidence="1">
    <location>
        <begin position="35"/>
        <end position="55"/>
    </location>
</feature>
<feature type="transmembrane region" description="Helical" evidence="1">
    <location>
        <begin position="6"/>
        <end position="23"/>
    </location>
</feature>
<protein>
    <submittedName>
        <fullName evidence="2">Transporter family-2 protein</fullName>
    </submittedName>
</protein>
<organism evidence="2 3">
    <name type="scientific">Tepidibacter formicigenes DSM 15518</name>
    <dbReference type="NCBI Taxonomy" id="1123349"/>
    <lineage>
        <taxon>Bacteria</taxon>
        <taxon>Bacillati</taxon>
        <taxon>Bacillota</taxon>
        <taxon>Clostridia</taxon>
        <taxon>Peptostreptococcales</taxon>
        <taxon>Peptostreptococcaceae</taxon>
        <taxon>Tepidibacter</taxon>
    </lineage>
</organism>
<feature type="transmembrane region" description="Helical" evidence="1">
    <location>
        <begin position="120"/>
        <end position="137"/>
    </location>
</feature>
<dbReference type="Proteomes" id="UP000242497">
    <property type="component" value="Unassembled WGS sequence"/>
</dbReference>
<dbReference type="PANTHER" id="PTHR34821">
    <property type="entry name" value="INNER MEMBRANE PROTEIN YDCZ"/>
    <property type="match status" value="1"/>
</dbReference>
<evidence type="ECO:0000256" key="1">
    <source>
        <dbReference type="SAM" id="Phobius"/>
    </source>
</evidence>
<feature type="transmembrane region" description="Helical" evidence="1">
    <location>
        <begin position="67"/>
        <end position="87"/>
    </location>
</feature>
<reference evidence="3" key="1">
    <citation type="submission" date="2016-11" db="EMBL/GenBank/DDBJ databases">
        <authorList>
            <person name="Varghese N."/>
            <person name="Submissions S."/>
        </authorList>
    </citation>
    <scope>NUCLEOTIDE SEQUENCE [LARGE SCALE GENOMIC DNA]</scope>
    <source>
        <strain evidence="3">DSM 15518</strain>
    </source>
</reference>
<dbReference type="PANTHER" id="PTHR34821:SF2">
    <property type="entry name" value="INNER MEMBRANE PROTEIN YDCZ"/>
    <property type="match status" value="1"/>
</dbReference>
<keyword evidence="1" id="KW-0472">Membrane</keyword>
<dbReference type="GO" id="GO:0005886">
    <property type="term" value="C:plasma membrane"/>
    <property type="evidence" value="ECO:0007669"/>
    <property type="project" value="TreeGrafter"/>
</dbReference>
<keyword evidence="1" id="KW-0812">Transmembrane</keyword>